<feature type="transmembrane region" description="Helical" evidence="3">
    <location>
        <begin position="130"/>
        <end position="153"/>
    </location>
</feature>
<name>A0ABP8Z0B7_9ACTN</name>
<protein>
    <recommendedName>
        <fullName evidence="4">DUF4352 domain-containing protein</fullName>
    </recommendedName>
</protein>
<dbReference type="Proteomes" id="UP001500822">
    <property type="component" value="Unassembled WGS sequence"/>
</dbReference>
<evidence type="ECO:0000259" key="4">
    <source>
        <dbReference type="Pfam" id="PF11611"/>
    </source>
</evidence>
<feature type="region of interest" description="Disordered" evidence="2">
    <location>
        <begin position="1"/>
        <end position="76"/>
    </location>
</feature>
<keyword evidence="1" id="KW-0732">Signal</keyword>
<comment type="caution">
    <text evidence="5">The sequence shown here is derived from an EMBL/GenBank/DDBJ whole genome shotgun (WGS) entry which is preliminary data.</text>
</comment>
<proteinExistence type="predicted"/>
<evidence type="ECO:0000256" key="1">
    <source>
        <dbReference type="ARBA" id="ARBA00022729"/>
    </source>
</evidence>
<dbReference type="Gene3D" id="2.60.40.1240">
    <property type="match status" value="1"/>
</dbReference>
<feature type="transmembrane region" description="Helical" evidence="3">
    <location>
        <begin position="81"/>
        <end position="98"/>
    </location>
</feature>
<feature type="compositionally biased region" description="Low complexity" evidence="2">
    <location>
        <begin position="26"/>
        <end position="62"/>
    </location>
</feature>
<dbReference type="InterPro" id="IPR029051">
    <property type="entry name" value="DUF4352"/>
</dbReference>
<keyword evidence="3" id="KW-0472">Membrane</keyword>
<dbReference type="EMBL" id="BAABIE010000003">
    <property type="protein sequence ID" value="GAA4743148.1"/>
    <property type="molecule type" value="Genomic_DNA"/>
</dbReference>
<keyword evidence="3" id="KW-1133">Transmembrane helix</keyword>
<evidence type="ECO:0000313" key="6">
    <source>
        <dbReference type="Proteomes" id="UP001500822"/>
    </source>
</evidence>
<keyword evidence="3" id="KW-0812">Transmembrane</keyword>
<gene>
    <name evidence="5" type="ORF">GCM10023217_09760</name>
</gene>
<reference evidence="6" key="1">
    <citation type="journal article" date="2019" name="Int. J. Syst. Evol. Microbiol.">
        <title>The Global Catalogue of Microorganisms (GCM) 10K type strain sequencing project: providing services to taxonomists for standard genome sequencing and annotation.</title>
        <authorList>
            <consortium name="The Broad Institute Genomics Platform"/>
            <consortium name="The Broad Institute Genome Sequencing Center for Infectious Disease"/>
            <person name="Wu L."/>
            <person name="Ma J."/>
        </authorList>
    </citation>
    <scope>NUCLEOTIDE SEQUENCE [LARGE SCALE GENOMIC DNA]</scope>
    <source>
        <strain evidence="6">JCM 18077</strain>
    </source>
</reference>
<dbReference type="InterPro" id="IPR029050">
    <property type="entry name" value="Immunoprotect_excell_Ig-like"/>
</dbReference>
<evidence type="ECO:0000313" key="5">
    <source>
        <dbReference type="EMBL" id="GAA4743148.1"/>
    </source>
</evidence>
<dbReference type="SUPFAM" id="SSF81995">
    <property type="entry name" value="beta-sandwich domain of Sec23/24"/>
    <property type="match status" value="1"/>
</dbReference>
<evidence type="ECO:0000256" key="3">
    <source>
        <dbReference type="SAM" id="Phobius"/>
    </source>
</evidence>
<dbReference type="Pfam" id="PF11611">
    <property type="entry name" value="DUF4352"/>
    <property type="match status" value="1"/>
</dbReference>
<dbReference type="RefSeq" id="WP_345312642.1">
    <property type="nucleotide sequence ID" value="NZ_BAABIE010000003.1"/>
</dbReference>
<accession>A0ABP8Z0B7</accession>
<evidence type="ECO:0000256" key="2">
    <source>
        <dbReference type="SAM" id="MobiDB-lite"/>
    </source>
</evidence>
<organism evidence="5 6">
    <name type="scientific">Gordonia alkaliphila</name>
    <dbReference type="NCBI Taxonomy" id="1053547"/>
    <lineage>
        <taxon>Bacteria</taxon>
        <taxon>Bacillati</taxon>
        <taxon>Actinomycetota</taxon>
        <taxon>Actinomycetes</taxon>
        <taxon>Mycobacteriales</taxon>
        <taxon>Gordoniaceae</taxon>
        <taxon>Gordonia</taxon>
    </lineage>
</organism>
<sequence length="323" mass="33520">MTNPTPPPAEQPDGTPQQPVPPQQPGTPQDQESGQYQPGQFQSSGQFQTPGQFQSSGQFQVPPTYPAFGTPPPPPAPKSRNTIGIIALVAALVGFLFACIPGALIIGWILLPIAFILGIVGLFNSQPKGTAIAAVIISIVGTIVGVVVFLTVVTDAVDDALNSDDTVSLVDPNGETTDQGEDSGAVGSKENPAPLGSTLKAGDWEVTLNSFDPNATQKVLAANSFNDEPAAGNEYALANLTAKYVGEGSKSTFDLTVAYVTSAGNVINSYDNNAVGPDPTFDGEVYNGASVTGNVDFEIADGDKGLIRVDMGIFGKEVYFATR</sequence>
<feature type="domain" description="DUF4352" evidence="4">
    <location>
        <begin position="195"/>
        <end position="305"/>
    </location>
</feature>
<feature type="compositionally biased region" description="Pro residues" evidence="2">
    <location>
        <begin position="63"/>
        <end position="76"/>
    </location>
</feature>
<keyword evidence="6" id="KW-1185">Reference proteome</keyword>
<feature type="compositionally biased region" description="Pro residues" evidence="2">
    <location>
        <begin position="1"/>
        <end position="10"/>
    </location>
</feature>
<feature type="region of interest" description="Disordered" evidence="2">
    <location>
        <begin position="165"/>
        <end position="194"/>
    </location>
</feature>